<organism evidence="2 3">
    <name type="scientific">Butyribacter intestini</name>
    <dbReference type="NCBI Taxonomy" id="1703332"/>
    <lineage>
        <taxon>Bacteria</taxon>
        <taxon>Bacillati</taxon>
        <taxon>Bacillota</taxon>
        <taxon>Clostridia</taxon>
        <taxon>Lachnospirales</taxon>
        <taxon>Lachnospiraceae</taxon>
        <taxon>Butyribacter</taxon>
    </lineage>
</organism>
<feature type="domain" description="Glycosyltransferase 2-like" evidence="1">
    <location>
        <begin position="7"/>
        <end position="179"/>
    </location>
</feature>
<accession>A0AAW3JX11</accession>
<dbReference type="AlphaFoldDB" id="A0AAW3JX11"/>
<comment type="caution">
    <text evidence="2">The sequence shown here is derived from an EMBL/GenBank/DDBJ whole genome shotgun (WGS) entry which is preliminary data.</text>
</comment>
<dbReference type="Gene3D" id="3.90.550.10">
    <property type="entry name" value="Spore Coat Polysaccharide Biosynthesis Protein SpsA, Chain A"/>
    <property type="match status" value="1"/>
</dbReference>
<keyword evidence="3" id="KW-1185">Reference proteome</keyword>
<dbReference type="RefSeq" id="WP_022013427.1">
    <property type="nucleotide sequence ID" value="NZ_JAQDCV010000001.1"/>
</dbReference>
<gene>
    <name evidence="2" type="ORF">APZ18_03415</name>
</gene>
<dbReference type="InterPro" id="IPR029044">
    <property type="entry name" value="Nucleotide-diphossugar_trans"/>
</dbReference>
<dbReference type="EMBL" id="LLKB01000001">
    <property type="protein sequence ID" value="KQC86249.1"/>
    <property type="molecule type" value="Genomic_DNA"/>
</dbReference>
<evidence type="ECO:0000313" key="2">
    <source>
        <dbReference type="EMBL" id="KQC86249.1"/>
    </source>
</evidence>
<protein>
    <recommendedName>
        <fullName evidence="1">Glycosyltransferase 2-like domain-containing protein</fullName>
    </recommendedName>
</protein>
<sequence>MGNSVDVVIPIYKAGNDFVKMLEKLYKQSKRPEHIYLLQTIESKDEKLFDKEKCSHGLANIISVHPIKKSDFDHGATRAYGALMAKSEYVLFMTQDAVCYDDYVIENLLNAFDDRKVGIAYARQLAREDADEIERMTRENNYPEESIVKTKKDEKKLGIKAYFCSDVCAMYRLDVYKKLGGFVKKTIFNEDMIMAYKEMQAGFSVAYVADAKVIHSHSYTCKQQFVRSFDLGVSQRQYHEIFDNISSEKEGAGYAKKVIIRLLKNGKFIKTFYFMMQCGFRLFGYKLGKNYEKLPKKMVLACTMNKEYWK</sequence>
<reference evidence="2 3" key="1">
    <citation type="submission" date="2015-10" db="EMBL/GenBank/DDBJ databases">
        <title>Butyribacter intestini gen. nov., sp. nov., a butyric acid-producing bacterium of the family Lachnospiraceae isolated from the human faeces.</title>
        <authorList>
            <person name="Zou Y."/>
            <person name="Xue W."/>
            <person name="Luo G."/>
            <person name="Lv M."/>
        </authorList>
    </citation>
    <scope>NUCLEOTIDE SEQUENCE [LARGE SCALE GENOMIC DNA]</scope>
    <source>
        <strain evidence="2 3">TF01-11</strain>
    </source>
</reference>
<dbReference type="SUPFAM" id="SSF53448">
    <property type="entry name" value="Nucleotide-diphospho-sugar transferases"/>
    <property type="match status" value="1"/>
</dbReference>
<proteinExistence type="predicted"/>
<dbReference type="Pfam" id="PF00535">
    <property type="entry name" value="Glycos_transf_2"/>
    <property type="match status" value="1"/>
</dbReference>
<dbReference type="Proteomes" id="UP000050833">
    <property type="component" value="Unassembled WGS sequence"/>
</dbReference>
<name>A0AAW3JX11_9FIRM</name>
<dbReference type="InterPro" id="IPR001173">
    <property type="entry name" value="Glyco_trans_2-like"/>
</dbReference>
<evidence type="ECO:0000313" key="3">
    <source>
        <dbReference type="Proteomes" id="UP000050833"/>
    </source>
</evidence>
<dbReference type="CDD" id="cd00761">
    <property type="entry name" value="Glyco_tranf_GTA_type"/>
    <property type="match status" value="1"/>
</dbReference>
<evidence type="ECO:0000259" key="1">
    <source>
        <dbReference type="Pfam" id="PF00535"/>
    </source>
</evidence>